<reference evidence="1 2" key="1">
    <citation type="submission" date="2020-08" db="EMBL/GenBank/DDBJ databases">
        <title>Genomic Encyclopedia of Type Strains, Phase IV (KMG-IV): sequencing the most valuable type-strain genomes for metagenomic binning, comparative biology and taxonomic classification.</title>
        <authorList>
            <person name="Goeker M."/>
        </authorList>
    </citation>
    <scope>NUCLEOTIDE SEQUENCE [LARGE SCALE GENOMIC DNA]</scope>
    <source>
        <strain evidence="1 2">YC6886</strain>
    </source>
</reference>
<organism evidence="1 2">
    <name type="scientific">Haloferula luteola</name>
    <dbReference type="NCBI Taxonomy" id="595692"/>
    <lineage>
        <taxon>Bacteria</taxon>
        <taxon>Pseudomonadati</taxon>
        <taxon>Verrucomicrobiota</taxon>
        <taxon>Verrucomicrobiia</taxon>
        <taxon>Verrucomicrobiales</taxon>
        <taxon>Verrucomicrobiaceae</taxon>
        <taxon>Haloferula</taxon>
    </lineage>
</organism>
<keyword evidence="2" id="KW-1185">Reference proteome</keyword>
<dbReference type="EMBL" id="JACHFD010000032">
    <property type="protein sequence ID" value="MBB5353675.1"/>
    <property type="molecule type" value="Genomic_DNA"/>
</dbReference>
<accession>A0A840V6M7</accession>
<dbReference type="AlphaFoldDB" id="A0A840V6M7"/>
<name>A0A840V6M7_9BACT</name>
<comment type="caution">
    <text evidence="1">The sequence shown here is derived from an EMBL/GenBank/DDBJ whole genome shotgun (WGS) entry which is preliminary data.</text>
</comment>
<dbReference type="Proteomes" id="UP000557717">
    <property type="component" value="Unassembled WGS sequence"/>
</dbReference>
<sequence length="1160" mass="130868">MLILNPEMKRRARNKAVERQAVFNLVTEAQKLDSPPTAQAVLRRLAMSPYSKAAFGVVRPLNFTDIEAKSIPLLSPTWEDECRWQLSLFQHASEYLNSFLEAEDGLNKDFLQGRIAETPEQIQSLSKPFGASLWAIGRLFTWAALSGGAEKVVHELGRVVSVKGRPLQTFITQWLGLRSDRTQPASALPKRLEELFSKKDGIEGIYSFTKGILLNNDTGSFTKVFDTFHSLNRFPLIDRYLFIRRLLFSILHREQKLPEGLTSTILGIAESINDPFFKNLSSFVLGGAPPALKNPSVTLLDQYTLGHYDSSMEGALELVVEHPGDLLYYLLAAKSASILKTDVLDALEGRIPQDSVSAILLKKLQTLYSSASAETSTKAELDRLVLDLDCPSLGFGIADIVSDVPQLLGGENRPAWALFSRDANPLLLERFQVALPSADLQSVYSSTSPTIALYTKKTDENAEGLERQLSLIPTERLARIKAQALYRERRLEEATNALEPMHEGDDFRSAHCTPRDRLLLKYLLIDALQKTSRLDEALDLCVTSCLHDRITFSDLPIEEILIKVDFSKSPAVLGSPSRTILMAEYGYEAQAVHSSLNSYLHIRGVTKPSDLLSDETSDADVLLLSHCTRQVLAFSLAFTNTSEINQERITLCEALEASTLNKRRKAQIGSELEEMMGELFLERATEEVDASKIYIDIESLKEIMLHDCADIFARIQTYRSVKVRLYKVADLLDEAEVSQKKELESVQYLTSIHVDAASSEFANLFSQLREEYLWNRNHGLNPNLSMTLRHGTLLGQIRKPFQDCRLVTELEHSSNKYKDNEHWKNELSLDANSYKELNEAFSNLAENVDLKCEDIRQLYIQIKKDSLQKPELALFDFNFEEEEVQALWEEESPNKEKPHELIDIALDKLNQRLSECLLSVRNFFESDISNQLLSYLSDFEVSLSKIALIEHDSKTLLRELARCRTEVQDSMKLIASWFTIQEGSRIPQFTFEQLFNFSCEQLQRVSPRHIKEFEIVTNDTLQIDGRHFSILFHLLYILLSNALRHSHLPADELVIFLDTSQDDTTTVIKVRNLLAEGIDANQLAEHVASEICAKATDAAGELVSKEGGTGFAKIWRILRIDLDSDEASLSCTAPAKDEICLQVTIPTKSLTAHQDEHTTN</sequence>
<evidence type="ECO:0000313" key="2">
    <source>
        <dbReference type="Proteomes" id="UP000557717"/>
    </source>
</evidence>
<protein>
    <submittedName>
        <fullName evidence="1">Uncharacterized protein</fullName>
    </submittedName>
</protein>
<evidence type="ECO:0000313" key="1">
    <source>
        <dbReference type="EMBL" id="MBB5353675.1"/>
    </source>
</evidence>
<proteinExistence type="predicted"/>
<gene>
    <name evidence="1" type="ORF">HNR46_003936</name>
</gene>